<evidence type="ECO:0000256" key="14">
    <source>
        <dbReference type="SAM" id="Phobius"/>
    </source>
</evidence>
<keyword evidence="3 14" id="KW-0812">Transmembrane</keyword>
<comment type="similarity">
    <text evidence="13">Belongs to the peptidase M48 family.</text>
</comment>
<evidence type="ECO:0000256" key="8">
    <source>
        <dbReference type="ARBA" id="ARBA00022989"/>
    </source>
</evidence>
<name>A0A0G3WHX0_9BACT</name>
<evidence type="ECO:0000256" key="11">
    <source>
        <dbReference type="PIRSR" id="PIRSR627057-1"/>
    </source>
</evidence>
<reference evidence="17 18" key="1">
    <citation type="submission" date="2014-09" db="EMBL/GenBank/DDBJ databases">
        <title>Complete genome sequence of Endomicrobium proavitum.</title>
        <authorList>
            <person name="Zheng H."/>
        </authorList>
    </citation>
    <scope>NUCLEOTIDE SEQUENCE [LARGE SCALE GENOMIC DNA]</scope>
    <source>
        <strain evidence="17 18">Rsa215</strain>
    </source>
</reference>
<evidence type="ECO:0000256" key="4">
    <source>
        <dbReference type="ARBA" id="ARBA00022723"/>
    </source>
</evidence>
<comment type="subcellular location">
    <subcellularLocation>
        <location evidence="1">Endoplasmic reticulum membrane</location>
        <topology evidence="1">Multi-pass membrane protein</topology>
    </subcellularLocation>
</comment>
<dbReference type="GO" id="GO:0071586">
    <property type="term" value="P:CAAX-box protein processing"/>
    <property type="evidence" value="ECO:0007669"/>
    <property type="project" value="InterPro"/>
</dbReference>
<feature type="binding site" evidence="12">
    <location>
        <position position="278"/>
    </location>
    <ligand>
        <name>Zn(2+)</name>
        <dbReference type="ChEBI" id="CHEBI:29105"/>
        <note>catalytic</note>
    </ligand>
</feature>
<dbReference type="Gene3D" id="3.30.2010.10">
    <property type="entry name" value="Metalloproteases ('zincins'), catalytic domain"/>
    <property type="match status" value="1"/>
</dbReference>
<evidence type="ECO:0000313" key="18">
    <source>
        <dbReference type="Proteomes" id="UP000035337"/>
    </source>
</evidence>
<dbReference type="InterPro" id="IPR001915">
    <property type="entry name" value="Peptidase_M48"/>
</dbReference>
<evidence type="ECO:0000256" key="1">
    <source>
        <dbReference type="ARBA" id="ARBA00004477"/>
    </source>
</evidence>
<evidence type="ECO:0000256" key="2">
    <source>
        <dbReference type="ARBA" id="ARBA00022670"/>
    </source>
</evidence>
<dbReference type="KEGG" id="epo:Epro_0068"/>
<feature type="transmembrane region" description="Helical" evidence="14">
    <location>
        <begin position="322"/>
        <end position="343"/>
    </location>
</feature>
<dbReference type="PANTHER" id="PTHR10120">
    <property type="entry name" value="CAAX PRENYL PROTEASE 1"/>
    <property type="match status" value="1"/>
</dbReference>
<proteinExistence type="inferred from homology"/>
<keyword evidence="2 13" id="KW-0645">Protease</keyword>
<accession>A0A0G3WHX0</accession>
<feature type="transmembrane region" description="Helical" evidence="14">
    <location>
        <begin position="147"/>
        <end position="166"/>
    </location>
</feature>
<dbReference type="Pfam" id="PF16491">
    <property type="entry name" value="Peptidase_M48_N"/>
    <property type="match status" value="1"/>
</dbReference>
<evidence type="ECO:0000256" key="10">
    <source>
        <dbReference type="ARBA" id="ARBA00023136"/>
    </source>
</evidence>
<keyword evidence="7 12" id="KW-0862">Zinc</keyword>
<dbReference type="FunFam" id="3.30.2010.10:FF:000002">
    <property type="entry name" value="CAAX prenyl protease"/>
    <property type="match status" value="1"/>
</dbReference>
<dbReference type="RefSeq" id="WP_052569542.1">
    <property type="nucleotide sequence ID" value="NZ_CP009498.1"/>
</dbReference>
<feature type="domain" description="CAAX prenyl protease 1 N-terminal" evidence="16">
    <location>
        <begin position="26"/>
        <end position="201"/>
    </location>
</feature>
<evidence type="ECO:0000256" key="13">
    <source>
        <dbReference type="RuleBase" id="RU003983"/>
    </source>
</evidence>
<dbReference type="EMBL" id="CP009498">
    <property type="protein sequence ID" value="AKL97447.1"/>
    <property type="molecule type" value="Genomic_DNA"/>
</dbReference>
<keyword evidence="18" id="KW-1185">Reference proteome</keyword>
<feature type="transmembrane region" description="Helical" evidence="14">
    <location>
        <begin position="288"/>
        <end position="310"/>
    </location>
</feature>
<evidence type="ECO:0000256" key="3">
    <source>
        <dbReference type="ARBA" id="ARBA00022692"/>
    </source>
</evidence>
<dbReference type="PATRIC" id="fig|1408281.3.peg.68"/>
<dbReference type="Proteomes" id="UP000035337">
    <property type="component" value="Chromosome"/>
</dbReference>
<feature type="transmembrane region" description="Helical" evidence="14">
    <location>
        <begin position="62"/>
        <end position="84"/>
    </location>
</feature>
<dbReference type="InterPro" id="IPR032456">
    <property type="entry name" value="Peptidase_M48_N"/>
</dbReference>
<dbReference type="GO" id="GO:0004222">
    <property type="term" value="F:metalloendopeptidase activity"/>
    <property type="evidence" value="ECO:0007669"/>
    <property type="project" value="InterPro"/>
</dbReference>
<dbReference type="GO" id="GO:0046872">
    <property type="term" value="F:metal ion binding"/>
    <property type="evidence" value="ECO:0007669"/>
    <property type="project" value="UniProtKB-KW"/>
</dbReference>
<evidence type="ECO:0000256" key="5">
    <source>
        <dbReference type="ARBA" id="ARBA00022801"/>
    </source>
</evidence>
<keyword evidence="5 13" id="KW-0378">Hydrolase</keyword>
<feature type="active site" description="Proton donor" evidence="11">
    <location>
        <position position="356"/>
    </location>
</feature>
<gene>
    <name evidence="17" type="ORF">Epro_0068</name>
</gene>
<comment type="cofactor">
    <cofactor evidence="12 13">
        <name>Zn(2+)</name>
        <dbReference type="ChEBI" id="CHEBI:29105"/>
    </cofactor>
    <text evidence="12 13">Binds 1 zinc ion per subunit.</text>
</comment>
<feature type="transmembrane region" description="Helical" evidence="14">
    <location>
        <begin position="172"/>
        <end position="199"/>
    </location>
</feature>
<keyword evidence="8 14" id="KW-1133">Transmembrane helix</keyword>
<feature type="active site" evidence="11">
    <location>
        <position position="275"/>
    </location>
</feature>
<evidence type="ECO:0000256" key="12">
    <source>
        <dbReference type="PIRSR" id="PIRSR627057-2"/>
    </source>
</evidence>
<feature type="binding site" evidence="12">
    <location>
        <position position="352"/>
    </location>
    <ligand>
        <name>Zn(2+)</name>
        <dbReference type="ChEBI" id="CHEBI:29105"/>
        <note>catalytic</note>
    </ligand>
</feature>
<keyword evidence="6" id="KW-0256">Endoplasmic reticulum</keyword>
<evidence type="ECO:0000259" key="16">
    <source>
        <dbReference type="Pfam" id="PF16491"/>
    </source>
</evidence>
<feature type="domain" description="Peptidase M48" evidence="15">
    <location>
        <begin position="204"/>
        <end position="410"/>
    </location>
</feature>
<keyword evidence="4 12" id="KW-0479">Metal-binding</keyword>
<evidence type="ECO:0000256" key="7">
    <source>
        <dbReference type="ARBA" id="ARBA00022833"/>
    </source>
</evidence>
<dbReference type="OrthoDB" id="9781930at2"/>
<sequence length="416" mass="47762">MNIYMLLIVSFIFLIYVLQSVADILNVRNISAKIPKEFTGYFNKDSYAKSQKYLKTKTKFSLLQASFFTVVEIVFIFAGGFNFADLLARSFGFGEIVTGLIFFGLLFFALEILKIPFGAYDTFVIEEKFGFNKTKAVTFIADLIKNWVISAVILGAIFIVVLWFFTEFGKFAWIYSFAAVAVIEMFFAFVYPVVIMPLFNKFTPLKNGKLKTSVEKYAAKENFKMKGLFTMDNSKRSTKSNAFFTGFGRFRRIVLFDTLIKKHTVEELTSVLAHEMGHFKLGHIKKDLIYGFISMAFMFFLLSVFINSPWLFEAFKMQTASVYAGVVFFGFLYIPISFIIGIISSAISRKHEYEADAYAVKTYKKPKAMIDALKKLSVDNLSNLYPHKFKVFLEYSHPPTLERIEAIKKIKITEKK</sequence>
<evidence type="ECO:0000259" key="15">
    <source>
        <dbReference type="Pfam" id="PF01435"/>
    </source>
</evidence>
<dbReference type="STRING" id="1408281.Epro_0068"/>
<evidence type="ECO:0000313" key="17">
    <source>
        <dbReference type="EMBL" id="AKL97447.1"/>
    </source>
</evidence>
<feature type="binding site" evidence="12">
    <location>
        <position position="274"/>
    </location>
    <ligand>
        <name>Zn(2+)</name>
        <dbReference type="ChEBI" id="CHEBI:29105"/>
        <note>catalytic</note>
    </ligand>
</feature>
<keyword evidence="9 13" id="KW-0482">Metalloprotease</keyword>
<dbReference type="InterPro" id="IPR027057">
    <property type="entry name" value="CAXX_Prtase_1"/>
</dbReference>
<evidence type="ECO:0000256" key="6">
    <source>
        <dbReference type="ARBA" id="ARBA00022824"/>
    </source>
</evidence>
<feature type="transmembrane region" description="Helical" evidence="14">
    <location>
        <begin position="6"/>
        <end position="27"/>
    </location>
</feature>
<dbReference type="Pfam" id="PF01435">
    <property type="entry name" value="Peptidase_M48"/>
    <property type="match status" value="1"/>
</dbReference>
<dbReference type="CDD" id="cd07343">
    <property type="entry name" value="M48A_Zmpste24p_like"/>
    <property type="match status" value="1"/>
</dbReference>
<protein>
    <submittedName>
        <fullName evidence="17">Putative cytoplasmic membrane protease</fullName>
    </submittedName>
</protein>
<feature type="transmembrane region" description="Helical" evidence="14">
    <location>
        <begin position="90"/>
        <end position="110"/>
    </location>
</feature>
<evidence type="ECO:0000256" key="9">
    <source>
        <dbReference type="ARBA" id="ARBA00023049"/>
    </source>
</evidence>
<dbReference type="AlphaFoldDB" id="A0A0G3WHX0"/>
<organism evidence="17 18">
    <name type="scientific">Endomicrobium proavitum</name>
    <dbReference type="NCBI Taxonomy" id="1408281"/>
    <lineage>
        <taxon>Bacteria</taxon>
        <taxon>Pseudomonadati</taxon>
        <taxon>Elusimicrobiota</taxon>
        <taxon>Endomicrobiia</taxon>
        <taxon>Endomicrobiales</taxon>
        <taxon>Endomicrobiaceae</taxon>
        <taxon>Endomicrobium</taxon>
    </lineage>
</organism>
<keyword evidence="10 14" id="KW-0472">Membrane</keyword>